<comment type="caution">
    <text evidence="1">The sequence shown here is derived from an EMBL/GenBank/DDBJ whole genome shotgun (WGS) entry which is preliminary data.</text>
</comment>
<evidence type="ECO:0000313" key="1">
    <source>
        <dbReference type="EMBL" id="GBF34741.1"/>
    </source>
</evidence>
<evidence type="ECO:0000313" key="2">
    <source>
        <dbReference type="Proteomes" id="UP000239549"/>
    </source>
</evidence>
<name>A0A2L2XLB7_9FIRM</name>
<dbReference type="Proteomes" id="UP000239549">
    <property type="component" value="Unassembled WGS sequence"/>
</dbReference>
<dbReference type="AlphaFoldDB" id="A0A2L2XLB7"/>
<proteinExistence type="predicted"/>
<keyword evidence="2" id="KW-1185">Reference proteome</keyword>
<dbReference type="EMBL" id="BFAV01000150">
    <property type="protein sequence ID" value="GBF34741.1"/>
    <property type="molecule type" value="Genomic_DNA"/>
</dbReference>
<dbReference type="InterPro" id="IPR015001">
    <property type="entry name" value="DUF1850"/>
</dbReference>
<reference evidence="2" key="1">
    <citation type="submission" date="2018-02" db="EMBL/GenBank/DDBJ databases">
        <title>Genome sequence of Desulfocucumis palustris strain NAW-5.</title>
        <authorList>
            <person name="Watanabe M."/>
            <person name="Kojima H."/>
            <person name="Fukui M."/>
        </authorList>
    </citation>
    <scope>NUCLEOTIDE SEQUENCE [LARGE SCALE GENOMIC DNA]</scope>
    <source>
        <strain evidence="2">NAW-5</strain>
    </source>
</reference>
<gene>
    <name evidence="1" type="ORF">DCCM_3861</name>
</gene>
<dbReference type="Pfam" id="PF08905">
    <property type="entry name" value="DUF1850"/>
    <property type="match status" value="1"/>
</dbReference>
<organism evidence="1 2">
    <name type="scientific">Desulfocucumis palustris</name>
    <dbReference type="NCBI Taxonomy" id="1898651"/>
    <lineage>
        <taxon>Bacteria</taxon>
        <taxon>Bacillati</taxon>
        <taxon>Bacillota</taxon>
        <taxon>Clostridia</taxon>
        <taxon>Eubacteriales</taxon>
        <taxon>Desulfocucumaceae</taxon>
        <taxon>Desulfocucumis</taxon>
    </lineage>
</organism>
<sequence>MVAVILIVTAVLARGMLSRTVLVVRDAKTGQSLEIGPVDQGESFELHYIHSVDKLPVRDFFLCRNGGLVLEQTRCLSFGAGLGYAGQGELKGEKGWNIIDNMDRKVGTLPLRVGTIADHKIIYRGREFHLAQFFAPKSLVLIGVEHRWRF</sequence>
<protein>
    <submittedName>
        <fullName evidence="1">DUF1850 domain-containing protein</fullName>
    </submittedName>
</protein>
<accession>A0A2L2XLB7</accession>